<dbReference type="InterPro" id="IPR015867">
    <property type="entry name" value="N-reg_PII/ATP_PRibTrfase_C"/>
</dbReference>
<evidence type="ECO:0008006" key="3">
    <source>
        <dbReference type="Google" id="ProtNLM"/>
    </source>
</evidence>
<proteinExistence type="predicted"/>
<dbReference type="RefSeq" id="WP_113934318.1">
    <property type="nucleotide sequence ID" value="NZ_JACCEU010000003.1"/>
</dbReference>
<keyword evidence="2" id="KW-1185">Reference proteome</keyword>
<sequence length="111" mass="12592">MKGYEITFMAPRSRRHHGELVLDAVLRIAKTLGINRHTRRTDTESVGENDRSHSAHFFELADEPEELTFMLEDGKSDELMHAVEAAGLQVFCIRQPVEYFRLNPSAPANPA</sequence>
<evidence type="ECO:0000313" key="2">
    <source>
        <dbReference type="Proteomes" id="UP000253628"/>
    </source>
</evidence>
<dbReference type="SUPFAM" id="SSF54913">
    <property type="entry name" value="GlnB-like"/>
    <property type="match status" value="1"/>
</dbReference>
<protein>
    <recommendedName>
        <fullName evidence="3">PII-like signaling protein</fullName>
    </recommendedName>
</protein>
<dbReference type="OrthoDB" id="5339790at2"/>
<dbReference type="InterPro" id="IPR011322">
    <property type="entry name" value="N-reg_PII-like_a/b"/>
</dbReference>
<accession>A0A366H6L9</accession>
<evidence type="ECO:0000313" key="1">
    <source>
        <dbReference type="EMBL" id="RBP37113.1"/>
    </source>
</evidence>
<dbReference type="EMBL" id="QNRQ01000010">
    <property type="protein sequence ID" value="RBP37113.1"/>
    <property type="molecule type" value="Genomic_DNA"/>
</dbReference>
<dbReference type="Proteomes" id="UP000253628">
    <property type="component" value="Unassembled WGS sequence"/>
</dbReference>
<dbReference type="AlphaFoldDB" id="A0A366H6L9"/>
<gene>
    <name evidence="1" type="ORF">DFR37_11062</name>
</gene>
<dbReference type="Gene3D" id="3.30.70.120">
    <property type="match status" value="1"/>
</dbReference>
<organism evidence="1 2">
    <name type="scientific">Eoetvoesiella caeni</name>
    <dbReference type="NCBI Taxonomy" id="645616"/>
    <lineage>
        <taxon>Bacteria</taxon>
        <taxon>Pseudomonadati</taxon>
        <taxon>Pseudomonadota</taxon>
        <taxon>Betaproteobacteria</taxon>
        <taxon>Burkholderiales</taxon>
        <taxon>Alcaligenaceae</taxon>
        <taxon>Eoetvoesiella</taxon>
    </lineage>
</organism>
<reference evidence="1 2" key="1">
    <citation type="submission" date="2018-06" db="EMBL/GenBank/DDBJ databases">
        <title>Genomic Encyclopedia of Type Strains, Phase IV (KMG-IV): sequencing the most valuable type-strain genomes for metagenomic binning, comparative biology and taxonomic classification.</title>
        <authorList>
            <person name="Goeker M."/>
        </authorList>
    </citation>
    <scope>NUCLEOTIDE SEQUENCE [LARGE SCALE GENOMIC DNA]</scope>
    <source>
        <strain evidence="1 2">DSM 25520</strain>
    </source>
</reference>
<comment type="caution">
    <text evidence="1">The sequence shown here is derived from an EMBL/GenBank/DDBJ whole genome shotgun (WGS) entry which is preliminary data.</text>
</comment>
<name>A0A366H6L9_9BURK</name>